<keyword evidence="1" id="KW-0812">Transmembrane</keyword>
<sequence>MNSLKAQVSNIKSYPNVIVYLLTTCALMLTLAIQGTIQGNLQVTHFLYALLASAAFATWAIFDLKARQTKLNKY</sequence>
<feature type="transmembrane region" description="Helical" evidence="1">
    <location>
        <begin position="43"/>
        <end position="62"/>
    </location>
</feature>
<proteinExistence type="predicted"/>
<keyword evidence="1" id="KW-0472">Membrane</keyword>
<accession>A0A1G6H0G4</accession>
<dbReference type="AlphaFoldDB" id="A0A1G6H0G4"/>
<organism evidence="2 3">
    <name type="scientific">Acinetobacter boissieri</name>
    <dbReference type="NCBI Taxonomy" id="1219383"/>
    <lineage>
        <taxon>Bacteria</taxon>
        <taxon>Pseudomonadati</taxon>
        <taxon>Pseudomonadota</taxon>
        <taxon>Gammaproteobacteria</taxon>
        <taxon>Moraxellales</taxon>
        <taxon>Moraxellaceae</taxon>
        <taxon>Acinetobacter</taxon>
    </lineage>
</organism>
<evidence type="ECO:0000256" key="1">
    <source>
        <dbReference type="SAM" id="Phobius"/>
    </source>
</evidence>
<keyword evidence="1" id="KW-1133">Transmembrane helix</keyword>
<keyword evidence="3" id="KW-1185">Reference proteome</keyword>
<evidence type="ECO:0000313" key="3">
    <source>
        <dbReference type="Proteomes" id="UP000242501"/>
    </source>
</evidence>
<evidence type="ECO:0000313" key="2">
    <source>
        <dbReference type="EMBL" id="SDB87425.1"/>
    </source>
</evidence>
<feature type="transmembrane region" description="Helical" evidence="1">
    <location>
        <begin position="17"/>
        <end position="37"/>
    </location>
</feature>
<reference evidence="3" key="1">
    <citation type="submission" date="2016-09" db="EMBL/GenBank/DDBJ databases">
        <authorList>
            <person name="Varghese N."/>
            <person name="Submissions S."/>
        </authorList>
    </citation>
    <scope>NUCLEOTIDE SEQUENCE [LARGE SCALE GENOMIC DNA]</scope>
    <source>
        <strain evidence="3">ANC 4422</strain>
    </source>
</reference>
<name>A0A1G6H0G4_9GAMM</name>
<protein>
    <submittedName>
        <fullName evidence="2">Uncharacterized protein</fullName>
    </submittedName>
</protein>
<dbReference type="RefSeq" id="WP_092747044.1">
    <property type="nucleotide sequence ID" value="NZ_FMYL01000003.1"/>
</dbReference>
<dbReference type="STRING" id="1219383.SAMN05421733_10376"/>
<gene>
    <name evidence="2" type="ORF">SAMN05421733_10376</name>
</gene>
<dbReference type="Proteomes" id="UP000242501">
    <property type="component" value="Unassembled WGS sequence"/>
</dbReference>
<dbReference type="EMBL" id="FMYL01000003">
    <property type="protein sequence ID" value="SDB87425.1"/>
    <property type="molecule type" value="Genomic_DNA"/>
</dbReference>